<dbReference type="PANTHER" id="PTHR36302:SF1">
    <property type="entry name" value="COPPER CHAPERONE PCU(A)C"/>
    <property type="match status" value="1"/>
</dbReference>
<organism evidence="2 3">
    <name type="scientific">Aquamicrobium segne</name>
    <dbReference type="NCBI Taxonomy" id="469547"/>
    <lineage>
        <taxon>Bacteria</taxon>
        <taxon>Pseudomonadati</taxon>
        <taxon>Pseudomonadota</taxon>
        <taxon>Alphaproteobacteria</taxon>
        <taxon>Hyphomicrobiales</taxon>
        <taxon>Phyllobacteriaceae</taxon>
        <taxon>Aquamicrobium</taxon>
    </lineage>
</organism>
<dbReference type="EMBL" id="JBHSLL010000025">
    <property type="protein sequence ID" value="MFC5386303.1"/>
    <property type="molecule type" value="Genomic_DNA"/>
</dbReference>
<sequence>MSILLTRRGFAAFTLAAMLPFSLLTSTASAHGYKLGELEIGHPWSRETPAGAKVAGGYLTITNHGTEADRLIAVSSDISEKGEIHEMAVTNDVMTMRQLANGLEIAPGEKVELKPGSYHLMFMDLKTQPKQGEPFAATLSFEKSGEIEVEFVVNAMGDDPAHDHKDHSAH</sequence>
<keyword evidence="3" id="KW-1185">Reference proteome</keyword>
<reference evidence="3" key="1">
    <citation type="journal article" date="2019" name="Int. J. Syst. Evol. Microbiol.">
        <title>The Global Catalogue of Microorganisms (GCM) 10K type strain sequencing project: providing services to taxonomists for standard genome sequencing and annotation.</title>
        <authorList>
            <consortium name="The Broad Institute Genomics Platform"/>
            <consortium name="The Broad Institute Genome Sequencing Center for Infectious Disease"/>
            <person name="Wu L."/>
            <person name="Ma J."/>
        </authorList>
    </citation>
    <scope>NUCLEOTIDE SEQUENCE [LARGE SCALE GENOMIC DNA]</scope>
    <source>
        <strain evidence="3">CGMCC 4.1415</strain>
    </source>
</reference>
<evidence type="ECO:0000313" key="3">
    <source>
        <dbReference type="Proteomes" id="UP001596016"/>
    </source>
</evidence>
<dbReference type="InterPro" id="IPR007410">
    <property type="entry name" value="LpqE-like"/>
</dbReference>
<evidence type="ECO:0000256" key="1">
    <source>
        <dbReference type="SAM" id="SignalP"/>
    </source>
</evidence>
<dbReference type="SUPFAM" id="SSF110087">
    <property type="entry name" value="DR1885-like metal-binding protein"/>
    <property type="match status" value="1"/>
</dbReference>
<comment type="caution">
    <text evidence="2">The sequence shown here is derived from an EMBL/GenBank/DDBJ whole genome shotgun (WGS) entry which is preliminary data.</text>
</comment>
<dbReference type="Pfam" id="PF04314">
    <property type="entry name" value="PCuAC"/>
    <property type="match status" value="1"/>
</dbReference>
<dbReference type="RefSeq" id="WP_378229204.1">
    <property type="nucleotide sequence ID" value="NZ_JBHSLL010000025.1"/>
</dbReference>
<dbReference type="Gene3D" id="2.60.40.1890">
    <property type="entry name" value="PCu(A)C copper chaperone"/>
    <property type="match status" value="1"/>
</dbReference>
<accession>A0ABW0H0W8</accession>
<dbReference type="InterPro" id="IPR058248">
    <property type="entry name" value="Lxx211020-like"/>
</dbReference>
<proteinExistence type="predicted"/>
<evidence type="ECO:0000313" key="2">
    <source>
        <dbReference type="EMBL" id="MFC5386303.1"/>
    </source>
</evidence>
<name>A0ABW0H0W8_9HYPH</name>
<dbReference type="InterPro" id="IPR036182">
    <property type="entry name" value="PCuAC_sf"/>
</dbReference>
<feature type="signal peptide" evidence="1">
    <location>
        <begin position="1"/>
        <end position="30"/>
    </location>
</feature>
<protein>
    <submittedName>
        <fullName evidence="2">Copper chaperone PCu(A)C</fullName>
    </submittedName>
</protein>
<feature type="chain" id="PRO_5047068101" evidence="1">
    <location>
        <begin position="31"/>
        <end position="170"/>
    </location>
</feature>
<keyword evidence="1" id="KW-0732">Signal</keyword>
<dbReference type="PANTHER" id="PTHR36302">
    <property type="entry name" value="BLR7088 PROTEIN"/>
    <property type="match status" value="1"/>
</dbReference>
<gene>
    <name evidence="2" type="ORF">ACFPLB_10030</name>
</gene>
<dbReference type="Proteomes" id="UP001596016">
    <property type="component" value="Unassembled WGS sequence"/>
</dbReference>